<evidence type="ECO:0000313" key="10">
    <source>
        <dbReference type="Proteomes" id="UP000197138"/>
    </source>
</evidence>
<dbReference type="InterPro" id="IPR004813">
    <property type="entry name" value="OPT"/>
</dbReference>
<evidence type="ECO:0000256" key="7">
    <source>
        <dbReference type="SAM" id="MobiDB-lite"/>
    </source>
</evidence>
<feature type="transmembrane region" description="Helical" evidence="8">
    <location>
        <begin position="395"/>
        <end position="419"/>
    </location>
</feature>
<evidence type="ECO:0000256" key="5">
    <source>
        <dbReference type="ARBA" id="ARBA00022989"/>
    </source>
</evidence>
<feature type="transmembrane region" description="Helical" evidence="8">
    <location>
        <begin position="451"/>
        <end position="469"/>
    </location>
</feature>
<comment type="similarity">
    <text evidence="2">Belongs to the YSL (TC 2.A.67.2) family.</text>
</comment>
<feature type="compositionally biased region" description="Basic and acidic residues" evidence="7">
    <location>
        <begin position="1"/>
        <end position="10"/>
    </location>
</feature>
<dbReference type="EMBL" id="MTKT01000544">
    <property type="protein sequence ID" value="OWM90682.1"/>
    <property type="molecule type" value="Genomic_DNA"/>
</dbReference>
<feature type="transmembrane region" description="Helical" evidence="8">
    <location>
        <begin position="87"/>
        <end position="104"/>
    </location>
</feature>
<evidence type="ECO:0000313" key="12">
    <source>
        <dbReference type="RefSeq" id="XP_031380045.1"/>
    </source>
</evidence>
<keyword evidence="6 8" id="KW-0472">Membrane</keyword>
<dbReference type="OrthoDB" id="627262at2759"/>
<keyword evidence="5 8" id="KW-1133">Transmembrane helix</keyword>
<evidence type="ECO:0000256" key="4">
    <source>
        <dbReference type="ARBA" id="ARBA00022692"/>
    </source>
</evidence>
<proteinExistence type="inferred from homology"/>
<evidence type="ECO:0000256" key="8">
    <source>
        <dbReference type="SAM" id="Phobius"/>
    </source>
</evidence>
<organism evidence="9 10">
    <name type="scientific">Punica granatum</name>
    <name type="common">Pomegranate</name>
    <dbReference type="NCBI Taxonomy" id="22663"/>
    <lineage>
        <taxon>Eukaryota</taxon>
        <taxon>Viridiplantae</taxon>
        <taxon>Streptophyta</taxon>
        <taxon>Embryophyta</taxon>
        <taxon>Tracheophyta</taxon>
        <taxon>Spermatophyta</taxon>
        <taxon>Magnoliopsida</taxon>
        <taxon>eudicotyledons</taxon>
        <taxon>Gunneridae</taxon>
        <taxon>Pentapetalae</taxon>
        <taxon>rosids</taxon>
        <taxon>malvids</taxon>
        <taxon>Myrtales</taxon>
        <taxon>Lythraceae</taxon>
        <taxon>Punica</taxon>
    </lineage>
</organism>
<feature type="transmembrane region" description="Helical" evidence="8">
    <location>
        <begin position="56"/>
        <end position="75"/>
    </location>
</feature>
<feature type="transmembrane region" description="Helical" evidence="8">
    <location>
        <begin position="168"/>
        <end position="189"/>
    </location>
</feature>
<reference evidence="9" key="2">
    <citation type="submission" date="2017-06" db="EMBL/GenBank/DDBJ databases">
        <title>The pomegranate genome and the genomics of punicalagin biosynthesis.</title>
        <authorList>
            <person name="Xu C."/>
        </authorList>
    </citation>
    <scope>NUCLEOTIDE SEQUENCE [LARGE SCALE GENOMIC DNA]</scope>
    <source>
        <tissue evidence="9">Fresh leaf</tissue>
    </source>
</reference>
<dbReference type="Proteomes" id="UP000197138">
    <property type="component" value="Unassembled WGS sequence"/>
</dbReference>
<dbReference type="InterPro" id="IPR045035">
    <property type="entry name" value="YSL-like"/>
</dbReference>
<reference evidence="11" key="3">
    <citation type="journal article" date="2020" name="Plant Biotechnol. J.">
        <title>The pomegranate (Punica granatum L.) draft genome dissects genetic divergence between soft- and hard-seeded cultivars.</title>
        <authorList>
            <person name="Luo X."/>
            <person name="Li H."/>
            <person name="Wu Z."/>
            <person name="Yao W."/>
            <person name="Zhao P."/>
            <person name="Cao D."/>
            <person name="Yu H."/>
            <person name="Li K."/>
            <person name="Poudel K."/>
            <person name="Zhao D."/>
            <person name="Zhang F."/>
            <person name="Xia X."/>
            <person name="Chen L."/>
            <person name="Wang Q."/>
            <person name="Jing D."/>
            <person name="Cao S."/>
        </authorList>
    </citation>
    <scope>NUCLEOTIDE SEQUENCE [LARGE SCALE GENOMIC DNA]</scope>
</reference>
<keyword evidence="11" id="KW-1185">Reference proteome</keyword>
<feature type="compositionally biased region" description="Polar residues" evidence="7">
    <location>
        <begin position="13"/>
        <end position="22"/>
    </location>
</feature>
<gene>
    <name evidence="12" type="primary">LOC116195190</name>
    <name evidence="9" type="ORF">CDL15_Pgr020987</name>
</gene>
<protein>
    <submittedName>
        <fullName evidence="12">Probable metal-nicotianamine transporter YSL7</fullName>
    </submittedName>
</protein>
<accession>A0A218Y2B1</accession>
<dbReference type="GeneID" id="116195190"/>
<evidence type="ECO:0000256" key="3">
    <source>
        <dbReference type="ARBA" id="ARBA00022448"/>
    </source>
</evidence>
<dbReference type="AlphaFoldDB" id="A0A218Y2B1"/>
<feature type="transmembrane region" description="Helical" evidence="8">
    <location>
        <begin position="124"/>
        <end position="147"/>
    </location>
</feature>
<sequence length="699" mass="76775">MAPRGREFEVRNVPSSEMSSANRMAEGDHHEEDADEKLMIEKVFTDTPIPNWRQQLTFRAMVTGFLLSLVFNFIVCKLNLTTGVIPSLNVAAGLLGFAMVKAWTTLLDNFGLLKQPFTRQENTVIQTCVVASSGIAFSSGTATYLLGMSSSIAAQAEGGNTPENIKKLHLGWVIGFLFVVSFVGLFSIVPLRKMMVLKYKLTYPSGTATAFLINSFHTPKGAKLAKQQVSMLFKSFFGSFLWAFFQWFYVSSDGCGFSSFPTFGLKAFRQKFYFDFSATYVGVGMICPYMVNISLLIGGVISWGIMWPLIEKQKGNWYRAELSASSLHGIQGYRVFLAIAMMLGDGLYHVIVMLFKTSTSLIKKASKSKEASTTGGPTVSYDDERRTHYFLKDAIPIWAAVVGYVALAVISICIIPNLIFHQLKWYHLLVAYAIAPVLAFCNAYGCGLTDWSLASNYGKFAIIIFSAWVGLKDGGVVAGLAACGVMMSIVSTASDLMQDFKTGYLTLSSPRSMFFSQVIGTAMGCIMSPLVFWFFYRAYPIGDPDGSYPAPYALVYRGIALLGVEGVSSLPKNCLALAITCFVVAIVMNLLRDLLQHFETNYGFYRYIPSPMCMAIPFYLGSYFAIDMCIGSLILYLWERSNKQKAKDFGPAVASGLICGDSLWGIPAAILSLAGVNAPICMKFLSASANARVDKFLEG</sequence>
<evidence type="ECO:0000313" key="9">
    <source>
        <dbReference type="EMBL" id="OWM90682.1"/>
    </source>
</evidence>
<feature type="transmembrane region" description="Helical" evidence="8">
    <location>
        <begin position="574"/>
        <end position="595"/>
    </location>
</feature>
<feature type="transmembrane region" description="Helical" evidence="8">
    <location>
        <begin position="514"/>
        <end position="536"/>
    </location>
</feature>
<feature type="region of interest" description="Disordered" evidence="7">
    <location>
        <begin position="1"/>
        <end position="32"/>
    </location>
</feature>
<dbReference type="Pfam" id="PF03169">
    <property type="entry name" value="OPT"/>
    <property type="match status" value="1"/>
</dbReference>
<evidence type="ECO:0000313" key="11">
    <source>
        <dbReference type="Proteomes" id="UP000515151"/>
    </source>
</evidence>
<keyword evidence="3" id="KW-0813">Transport</keyword>
<evidence type="ECO:0000256" key="1">
    <source>
        <dbReference type="ARBA" id="ARBA00004141"/>
    </source>
</evidence>
<dbReference type="GO" id="GO:0035673">
    <property type="term" value="F:oligopeptide transmembrane transporter activity"/>
    <property type="evidence" value="ECO:0007669"/>
    <property type="project" value="InterPro"/>
</dbReference>
<reference evidence="12" key="4">
    <citation type="submission" date="2025-04" db="UniProtKB">
        <authorList>
            <consortium name="RefSeq"/>
        </authorList>
    </citation>
    <scope>IDENTIFICATION</scope>
    <source>
        <tissue evidence="12">Leaf</tissue>
    </source>
</reference>
<dbReference type="PANTHER" id="PTHR31645">
    <property type="entry name" value="OLIGOPEPTIDE TRANSPORTER YGL114W-RELATED"/>
    <property type="match status" value="1"/>
</dbReference>
<comment type="subcellular location">
    <subcellularLocation>
        <location evidence="1">Membrane</location>
        <topology evidence="1">Multi-pass membrane protein</topology>
    </subcellularLocation>
</comment>
<dbReference type="Proteomes" id="UP000515151">
    <property type="component" value="Chromosome 2"/>
</dbReference>
<dbReference type="NCBIfam" id="TIGR00728">
    <property type="entry name" value="OPT_sfam"/>
    <property type="match status" value="1"/>
</dbReference>
<name>A0A218Y2B1_PUNGR</name>
<keyword evidence="4 8" id="KW-0812">Transmembrane</keyword>
<feature type="transmembrane region" description="Helical" evidence="8">
    <location>
        <begin position="330"/>
        <end position="355"/>
    </location>
</feature>
<reference evidence="10" key="1">
    <citation type="journal article" date="2017" name="Plant J.">
        <title>The pomegranate (Punica granatum L.) genome and the genomics of punicalagin biosynthesis.</title>
        <authorList>
            <person name="Qin G."/>
            <person name="Xu C."/>
            <person name="Ming R."/>
            <person name="Tang H."/>
            <person name="Guyot R."/>
            <person name="Kramer E.M."/>
            <person name="Hu Y."/>
            <person name="Yi X."/>
            <person name="Qi Y."/>
            <person name="Xu X."/>
            <person name="Gao Z."/>
            <person name="Pan H."/>
            <person name="Jian J."/>
            <person name="Tian Y."/>
            <person name="Yue Z."/>
            <person name="Xu Y."/>
        </authorList>
    </citation>
    <scope>NUCLEOTIDE SEQUENCE [LARGE SCALE GENOMIC DNA]</scope>
    <source>
        <strain evidence="10">cv. Dabenzi</strain>
    </source>
</reference>
<dbReference type="PANTHER" id="PTHR31645:SF20">
    <property type="entry name" value="METAL-NICOTIANAMINE TRANSPORTER YSL7"/>
    <property type="match status" value="1"/>
</dbReference>
<feature type="transmembrane region" description="Helical" evidence="8">
    <location>
        <begin position="425"/>
        <end position="444"/>
    </location>
</feature>
<evidence type="ECO:0000256" key="6">
    <source>
        <dbReference type="ARBA" id="ARBA00023136"/>
    </source>
</evidence>
<feature type="transmembrane region" description="Helical" evidence="8">
    <location>
        <begin position="231"/>
        <end position="250"/>
    </location>
</feature>
<dbReference type="RefSeq" id="XP_031380045.1">
    <property type="nucleotide sequence ID" value="XM_031524185.1"/>
</dbReference>
<feature type="transmembrane region" description="Helical" evidence="8">
    <location>
        <begin position="615"/>
        <end position="638"/>
    </location>
</feature>
<feature type="transmembrane region" description="Helical" evidence="8">
    <location>
        <begin position="475"/>
        <end position="493"/>
    </location>
</feature>
<dbReference type="GO" id="GO:0016020">
    <property type="term" value="C:membrane"/>
    <property type="evidence" value="ECO:0007669"/>
    <property type="project" value="UniProtKB-SubCell"/>
</dbReference>
<evidence type="ECO:0000256" key="2">
    <source>
        <dbReference type="ARBA" id="ARBA00010276"/>
    </source>
</evidence>